<accession>A0A914WV20</accession>
<keyword evidence="1" id="KW-1185">Reference proteome</keyword>
<organism evidence="1 2">
    <name type="scientific">Plectus sambesii</name>
    <dbReference type="NCBI Taxonomy" id="2011161"/>
    <lineage>
        <taxon>Eukaryota</taxon>
        <taxon>Metazoa</taxon>
        <taxon>Ecdysozoa</taxon>
        <taxon>Nematoda</taxon>
        <taxon>Chromadorea</taxon>
        <taxon>Plectida</taxon>
        <taxon>Plectina</taxon>
        <taxon>Plectoidea</taxon>
        <taxon>Plectidae</taxon>
        <taxon>Plectus</taxon>
    </lineage>
</organism>
<dbReference type="PANTHER" id="PTHR23200">
    <property type="entry name" value="METALLO-BETA-LACTAMASE DOMAIN-CONTAINING PROTEIN 1"/>
    <property type="match status" value="1"/>
</dbReference>
<proteinExistence type="predicted"/>
<evidence type="ECO:0000313" key="1">
    <source>
        <dbReference type="Proteomes" id="UP000887566"/>
    </source>
</evidence>
<dbReference type="Proteomes" id="UP000887566">
    <property type="component" value="Unplaced"/>
</dbReference>
<dbReference type="WBParaSite" id="PSAMB.scaffold5505size11538.g26793.t1">
    <property type="protein sequence ID" value="PSAMB.scaffold5505size11538.g26793.t1"/>
    <property type="gene ID" value="PSAMB.scaffold5505size11538.g26793"/>
</dbReference>
<reference evidence="2" key="1">
    <citation type="submission" date="2022-11" db="UniProtKB">
        <authorList>
            <consortium name="WormBaseParasite"/>
        </authorList>
    </citation>
    <scope>IDENTIFICATION</scope>
</reference>
<dbReference type="InterPro" id="IPR039344">
    <property type="entry name" value="MBLAC1"/>
</dbReference>
<dbReference type="InterPro" id="IPR036866">
    <property type="entry name" value="RibonucZ/Hydroxyglut_hydro"/>
</dbReference>
<dbReference type="Gene3D" id="3.60.15.10">
    <property type="entry name" value="Ribonuclease Z/Hydroxyacylglutathione hydrolase-like"/>
    <property type="match status" value="1"/>
</dbReference>
<dbReference type="PANTHER" id="PTHR23200:SF39">
    <property type="entry name" value="PROTEIN CBG14679"/>
    <property type="match status" value="1"/>
</dbReference>
<name>A0A914WV20_9BILA</name>
<protein>
    <submittedName>
        <fullName evidence="2">Metallo-beta-lactamase domain-containing protein</fullName>
    </submittedName>
</protein>
<sequence>MVITTHGHPDHFGQVGSFPNAQHFFNNFVYTGNKFTKSEFTGGEIQITPNVKLWQTPGHTPQDVSAIVSNVPVKGTVAIVGDLILSANDLLDSHEWEQSAWNVQIGLKNRNRVVCAANHIVPGHGRPFIVTQQMKNLAQCESVGNPNTGANNIGSVTATVPTGRMKLYPGSSSPLRCFSNSECLQFPGFTNCAHSIRFDTLVCCSTTSCP</sequence>
<dbReference type="AlphaFoldDB" id="A0A914WV20"/>
<dbReference type="SUPFAM" id="SSF56281">
    <property type="entry name" value="Metallo-hydrolase/oxidoreductase"/>
    <property type="match status" value="1"/>
</dbReference>
<evidence type="ECO:0000313" key="2">
    <source>
        <dbReference type="WBParaSite" id="PSAMB.scaffold5505size11538.g26793.t1"/>
    </source>
</evidence>